<sequence>MDLWAASMLLVAFLACQVLASRQPYIAALSIGNMRLVTVPTGGIRSTTVPAANGFASCWRRLRLHPAGFVLDPSKCSKLSIEEKRELVRELSKWPESAPEKLQTWTRHDISEILCAELGKERKYTSLTKQKMIDYLLRVVSETKSGENANRRDSLQVPSTPNPQTTAKRQRKSENPSRLPIVTNYPQMHDVEEALDNLRCCQNSACRATLKMEDSFCKRCSCCICHKYDDNKDPSIWLFCGSETPAQGEFCGMSCHLECALKHERAGMMNSEKCKKLDGSYYCVHCGKSNDLLGCLKKQLVIAKYARRVDILCYRISLSHKLLSSTEKYLNLHEIVDQARKKLESEIGPIDDLANMARGIVNRLSVGAEVQKLCANAVNFLDSMHFDTQSAHSQVHEMVSVSPSIIRFEQISPISLTVVFDIENDSPLTQELVGFNLWLRLADTLEYPEEPSFSLCNPKRRLLITELAPNTEYMFKVVAFSITNDLGTWEAGVKTEGHSLDNSVVLALETAISKPNCRSPKATSSGLSNPSEGDESNTNSTTCADLNKLPEMDYEDFEKPEIVETERSSDHDGNDNQQMTECKGIISAAEAIEPETAPGHSESAIDEEPNSTIRTGSTNSMENNQASDVPKSENESNNPVANAIMIVPFGKLDSTLPSTLCRVETGPDGSGRCSKGKSKVDIFENGSAKPDKEPGSSSKKRKFDAVNLKDSCSLEGTYEYCVKVIRWLECEGHIETNFRVKFLTWLSLRATPQERRVVSVYVDTLIEDLPSLAGQLVDTFSEAIYSKRPPPMPNGFCMKLWH</sequence>
<keyword evidence="2" id="KW-0479">Metal-binding</keyword>
<dbReference type="GO" id="GO:0040029">
    <property type="term" value="P:epigenetic regulation of gene expression"/>
    <property type="evidence" value="ECO:0007669"/>
    <property type="project" value="InterPro"/>
</dbReference>
<feature type="region of interest" description="Disordered" evidence="6">
    <location>
        <begin position="663"/>
        <end position="700"/>
    </location>
</feature>
<keyword evidence="3" id="KW-0863">Zinc-finger</keyword>
<feature type="compositionally biased region" description="Polar residues" evidence="6">
    <location>
        <begin position="521"/>
        <end position="544"/>
    </location>
</feature>
<dbReference type="GO" id="GO:0010048">
    <property type="term" value="P:vernalization response"/>
    <property type="evidence" value="ECO:0007669"/>
    <property type="project" value="InterPro"/>
</dbReference>
<keyword evidence="4" id="KW-0862">Zinc</keyword>
<keyword evidence="5" id="KW-0539">Nucleus</keyword>
<feature type="signal peptide" evidence="7">
    <location>
        <begin position="1"/>
        <end position="20"/>
    </location>
</feature>
<evidence type="ECO:0000256" key="1">
    <source>
        <dbReference type="ARBA" id="ARBA00004123"/>
    </source>
</evidence>
<evidence type="ECO:0000313" key="9">
    <source>
        <dbReference type="EMBL" id="KAG6516103.1"/>
    </source>
</evidence>
<dbReference type="EMBL" id="JACMSC010000007">
    <property type="protein sequence ID" value="KAG6516103.1"/>
    <property type="molecule type" value="Genomic_DNA"/>
</dbReference>
<gene>
    <name evidence="9" type="ORF">ZIOFF_026551</name>
</gene>
<feature type="compositionally biased region" description="Polar residues" evidence="6">
    <location>
        <begin position="610"/>
        <end position="627"/>
    </location>
</feature>
<evidence type="ECO:0000313" key="10">
    <source>
        <dbReference type="Proteomes" id="UP000734854"/>
    </source>
</evidence>
<feature type="region of interest" description="Disordered" evidence="6">
    <location>
        <begin position="146"/>
        <end position="181"/>
    </location>
</feature>
<keyword evidence="10" id="KW-1185">Reference proteome</keyword>
<dbReference type="InterPro" id="IPR058585">
    <property type="entry name" value="Fn3_VIN3"/>
</dbReference>
<evidence type="ECO:0000256" key="6">
    <source>
        <dbReference type="SAM" id="MobiDB-lite"/>
    </source>
</evidence>
<dbReference type="CDD" id="cd15521">
    <property type="entry name" value="PHD_VIN3_plant"/>
    <property type="match status" value="1"/>
</dbReference>
<dbReference type="PROSITE" id="PS50853">
    <property type="entry name" value="FN3"/>
    <property type="match status" value="1"/>
</dbReference>
<reference evidence="9 10" key="1">
    <citation type="submission" date="2020-08" db="EMBL/GenBank/DDBJ databases">
        <title>Plant Genome Project.</title>
        <authorList>
            <person name="Zhang R.-G."/>
        </authorList>
    </citation>
    <scope>NUCLEOTIDE SEQUENCE [LARGE SCALE GENOMIC DNA]</scope>
    <source>
        <tissue evidence="9">Rhizome</tissue>
    </source>
</reference>
<evidence type="ECO:0000256" key="4">
    <source>
        <dbReference type="ARBA" id="ARBA00022833"/>
    </source>
</evidence>
<dbReference type="InterPro" id="IPR056990">
    <property type="entry name" value="VIN3-like_C"/>
</dbReference>
<accession>A0A8J5H469</accession>
<protein>
    <recommendedName>
        <fullName evidence="8">Fibronectin type-III domain-containing protein</fullName>
    </recommendedName>
</protein>
<feature type="region of interest" description="Disordered" evidence="6">
    <location>
        <begin position="595"/>
        <end position="638"/>
    </location>
</feature>
<dbReference type="AlphaFoldDB" id="A0A8J5H469"/>
<evidence type="ECO:0000259" key="8">
    <source>
        <dbReference type="PROSITE" id="PS50853"/>
    </source>
</evidence>
<organism evidence="9 10">
    <name type="scientific">Zingiber officinale</name>
    <name type="common">Ginger</name>
    <name type="synonym">Amomum zingiber</name>
    <dbReference type="NCBI Taxonomy" id="94328"/>
    <lineage>
        <taxon>Eukaryota</taxon>
        <taxon>Viridiplantae</taxon>
        <taxon>Streptophyta</taxon>
        <taxon>Embryophyta</taxon>
        <taxon>Tracheophyta</taxon>
        <taxon>Spermatophyta</taxon>
        <taxon>Magnoliopsida</taxon>
        <taxon>Liliopsida</taxon>
        <taxon>Zingiberales</taxon>
        <taxon>Zingiberaceae</taxon>
        <taxon>Zingiber</taxon>
    </lineage>
</organism>
<dbReference type="Proteomes" id="UP000734854">
    <property type="component" value="Unassembled WGS sequence"/>
</dbReference>
<dbReference type="SUPFAM" id="SSF49265">
    <property type="entry name" value="Fibronectin type III"/>
    <property type="match status" value="1"/>
</dbReference>
<comment type="caution">
    <text evidence="9">The sequence shown here is derived from an EMBL/GenBank/DDBJ whole genome shotgun (WGS) entry which is preliminary data.</text>
</comment>
<dbReference type="GO" id="GO:0008270">
    <property type="term" value="F:zinc ion binding"/>
    <property type="evidence" value="ECO:0007669"/>
    <property type="project" value="UniProtKB-KW"/>
</dbReference>
<dbReference type="Pfam" id="PF07227">
    <property type="entry name" value="PHD_Oberon"/>
    <property type="match status" value="1"/>
</dbReference>
<feature type="domain" description="Fibronectin type-III" evidence="8">
    <location>
        <begin position="402"/>
        <end position="502"/>
    </location>
</feature>
<evidence type="ECO:0000256" key="5">
    <source>
        <dbReference type="ARBA" id="ARBA00023242"/>
    </source>
</evidence>
<dbReference type="Pfam" id="PF23376">
    <property type="entry name" value="Fn3_VIN3"/>
    <property type="match status" value="1"/>
</dbReference>
<keyword evidence="7" id="KW-0732">Signal</keyword>
<evidence type="ECO:0000256" key="3">
    <source>
        <dbReference type="ARBA" id="ARBA00022771"/>
    </source>
</evidence>
<dbReference type="InterPro" id="IPR032881">
    <property type="entry name" value="Oberon-like_PHD"/>
</dbReference>
<dbReference type="InterPro" id="IPR044514">
    <property type="entry name" value="VIN3-like"/>
</dbReference>
<feature type="chain" id="PRO_5035319411" description="Fibronectin type-III domain-containing protein" evidence="7">
    <location>
        <begin position="21"/>
        <end position="802"/>
    </location>
</feature>
<proteinExistence type="predicted"/>
<evidence type="ECO:0000256" key="7">
    <source>
        <dbReference type="SAM" id="SignalP"/>
    </source>
</evidence>
<dbReference type="PANTHER" id="PTHR46286:SF2">
    <property type="entry name" value="VIN3-LIKE PROTEIN 2"/>
    <property type="match status" value="1"/>
</dbReference>
<comment type="subcellular location">
    <subcellularLocation>
        <location evidence="1">Nucleus</location>
    </subcellularLocation>
</comment>
<evidence type="ECO:0000256" key="2">
    <source>
        <dbReference type="ARBA" id="ARBA00022723"/>
    </source>
</evidence>
<dbReference type="PANTHER" id="PTHR46286">
    <property type="entry name" value="VIN3-LIKE PROTEIN 2-RELATED"/>
    <property type="match status" value="1"/>
</dbReference>
<dbReference type="InterPro" id="IPR003961">
    <property type="entry name" value="FN3_dom"/>
</dbReference>
<name>A0A8J5H469_ZINOF</name>
<dbReference type="GO" id="GO:0005634">
    <property type="term" value="C:nucleus"/>
    <property type="evidence" value="ECO:0007669"/>
    <property type="project" value="UniProtKB-SubCell"/>
</dbReference>
<feature type="region of interest" description="Disordered" evidence="6">
    <location>
        <begin position="517"/>
        <end position="555"/>
    </location>
</feature>
<dbReference type="Pfam" id="PF23380">
    <property type="entry name" value="VIN3_C"/>
    <property type="match status" value="1"/>
</dbReference>
<feature type="compositionally biased region" description="Polar residues" evidence="6">
    <location>
        <begin position="156"/>
        <end position="167"/>
    </location>
</feature>
<dbReference type="InterPro" id="IPR036116">
    <property type="entry name" value="FN3_sf"/>
</dbReference>